<dbReference type="InterPro" id="IPR042099">
    <property type="entry name" value="ANL_N_sf"/>
</dbReference>
<accession>A0A2P8PYF7</accession>
<feature type="domain" description="AMP-binding enzyme C-terminal" evidence="2">
    <location>
        <begin position="461"/>
        <end position="537"/>
    </location>
</feature>
<proteinExistence type="predicted"/>
<gene>
    <name evidence="3" type="ORF">C6Y14_33990</name>
</gene>
<dbReference type="SUPFAM" id="SSF56801">
    <property type="entry name" value="Acetyl-CoA synthetase-like"/>
    <property type="match status" value="1"/>
</dbReference>
<dbReference type="AlphaFoldDB" id="A0A2P8PYF7"/>
<dbReference type="EMBL" id="PYBJ01000027">
    <property type="protein sequence ID" value="PSM39033.1"/>
    <property type="molecule type" value="Genomic_DNA"/>
</dbReference>
<sequence length="557" mass="58934">MAPGADFETSVVPVRGVPTTVYRNAPTTLAEVFGRAASWGDTAALSYEDRTVTWPHYSAMVSRIAGSLVVDHGVRQGDRVAIAMRNYPEWALSFAAVTCLGAVAVPLNSWWNGEELARSLADCGACLLFADGERARLVAEHRSGLPALRTVVEAAPKAHAGDLAWHDIVAGPVADLGTLAAAISPDDDATIMYTSGTTGQPKGVVATHRAHTTGLMNILYQGALHAATNRARSEPVRPVRTPSQALVGGPLFHISNLPKLYVAAWRGQHLVFMRRWDAPKAVALIDTLGLDGFAGVPTMVRQLLDEAEAKGTTLPSLRQIGTGGAPTPGNQIQRIGRQFRREVLASTGYGLTETTGPMVGIASSDFFARPDAAGRPFPVSQVRVVAADGSDAGPGEVGEARMRGVTLAKGYWNRPDESFCDADGWFATGDLVTVDEDGFLRIVDRIKDVVLRGGENIYCAEVEGLLATHPDVIDAAAFGIPHDILGEEVAAAVQVRAGSAIGSAELQRHVAERAAAYKVPAVLVVRTGPLPRNPAGKVLKSELRASLEAHAAVKEQP</sequence>
<dbReference type="GO" id="GO:0016878">
    <property type="term" value="F:acid-thiol ligase activity"/>
    <property type="evidence" value="ECO:0007669"/>
    <property type="project" value="UniProtKB-ARBA"/>
</dbReference>
<dbReference type="InterPro" id="IPR000873">
    <property type="entry name" value="AMP-dep_synth/lig_dom"/>
</dbReference>
<evidence type="ECO:0000259" key="1">
    <source>
        <dbReference type="Pfam" id="PF00501"/>
    </source>
</evidence>
<dbReference type="Pfam" id="PF13193">
    <property type="entry name" value="AMP-binding_C"/>
    <property type="match status" value="1"/>
</dbReference>
<feature type="domain" description="AMP-dependent synthetase/ligase" evidence="1">
    <location>
        <begin position="35"/>
        <end position="412"/>
    </location>
</feature>
<dbReference type="InterPro" id="IPR050237">
    <property type="entry name" value="ATP-dep_AMP-bd_enzyme"/>
</dbReference>
<protein>
    <submittedName>
        <fullName evidence="3">O-succinylbenzoate--CoA ligase</fullName>
    </submittedName>
</protein>
<name>A0A2P8PYF7_9ACTN</name>
<dbReference type="Gene3D" id="3.40.50.12780">
    <property type="entry name" value="N-terminal domain of ligase-like"/>
    <property type="match status" value="1"/>
</dbReference>
<evidence type="ECO:0000259" key="2">
    <source>
        <dbReference type="Pfam" id="PF13193"/>
    </source>
</evidence>
<keyword evidence="3" id="KW-0436">Ligase</keyword>
<reference evidence="3 4" key="1">
    <citation type="submission" date="2018-03" db="EMBL/GenBank/DDBJ databases">
        <title>Streptomyces dioscori sp. nov., a novel endophytic actinobacterium isolated from bulbil of Dioscorea bulbifera L.</title>
        <authorList>
            <person name="Zhikuan W."/>
        </authorList>
    </citation>
    <scope>NUCLEOTIDE SEQUENCE [LARGE SCALE GENOMIC DNA]</scope>
    <source>
        <strain evidence="3 4">A217</strain>
    </source>
</reference>
<dbReference type="InterPro" id="IPR045851">
    <property type="entry name" value="AMP-bd_C_sf"/>
</dbReference>
<dbReference type="PANTHER" id="PTHR43767:SF1">
    <property type="entry name" value="NONRIBOSOMAL PEPTIDE SYNTHASE PES1 (EUROFUNG)-RELATED"/>
    <property type="match status" value="1"/>
</dbReference>
<dbReference type="PROSITE" id="PS00455">
    <property type="entry name" value="AMP_BINDING"/>
    <property type="match status" value="1"/>
</dbReference>
<dbReference type="Pfam" id="PF00501">
    <property type="entry name" value="AMP-binding"/>
    <property type="match status" value="1"/>
</dbReference>
<dbReference type="InterPro" id="IPR025110">
    <property type="entry name" value="AMP-bd_C"/>
</dbReference>
<keyword evidence="4" id="KW-1185">Reference proteome</keyword>
<comment type="caution">
    <text evidence="3">The sequence shown here is derived from an EMBL/GenBank/DDBJ whole genome shotgun (WGS) entry which is preliminary data.</text>
</comment>
<dbReference type="OrthoDB" id="9803968at2"/>
<dbReference type="Proteomes" id="UP000240429">
    <property type="component" value="Unassembled WGS sequence"/>
</dbReference>
<evidence type="ECO:0000313" key="4">
    <source>
        <dbReference type="Proteomes" id="UP000240429"/>
    </source>
</evidence>
<organism evidence="3 4">
    <name type="scientific">Streptomyces dioscori</name>
    <dbReference type="NCBI Taxonomy" id="2109333"/>
    <lineage>
        <taxon>Bacteria</taxon>
        <taxon>Bacillati</taxon>
        <taxon>Actinomycetota</taxon>
        <taxon>Actinomycetes</taxon>
        <taxon>Kitasatosporales</taxon>
        <taxon>Streptomycetaceae</taxon>
        <taxon>Streptomyces</taxon>
        <taxon>Streptomyces aurantiacus group</taxon>
    </lineage>
</organism>
<evidence type="ECO:0000313" key="3">
    <source>
        <dbReference type="EMBL" id="PSM39033.1"/>
    </source>
</evidence>
<dbReference type="InterPro" id="IPR020845">
    <property type="entry name" value="AMP-binding_CS"/>
</dbReference>
<dbReference type="Gene3D" id="3.30.300.30">
    <property type="match status" value="1"/>
</dbReference>
<dbReference type="PANTHER" id="PTHR43767">
    <property type="entry name" value="LONG-CHAIN-FATTY-ACID--COA LIGASE"/>
    <property type="match status" value="1"/>
</dbReference>